<protein>
    <submittedName>
        <fullName evidence="1">Uncharacterized protein</fullName>
    </submittedName>
</protein>
<dbReference type="AlphaFoldDB" id="H5SDF8"/>
<gene>
    <name evidence="1" type="ORF">HGMM_F13D05C16</name>
</gene>
<evidence type="ECO:0000313" key="1">
    <source>
        <dbReference type="EMBL" id="BAL54194.1"/>
    </source>
</evidence>
<reference evidence="1" key="1">
    <citation type="journal article" date="2005" name="Environ. Microbiol.">
        <title>Genetic and functional properties of uncultivated thermophilic crenarchaeotes from a subsurface gold mine as revealed by analysis of genome fragments.</title>
        <authorList>
            <person name="Nunoura T."/>
            <person name="Hirayama H."/>
            <person name="Takami H."/>
            <person name="Oida H."/>
            <person name="Nishi S."/>
            <person name="Shimamura S."/>
            <person name="Suzuki Y."/>
            <person name="Inagaki F."/>
            <person name="Takai K."/>
            <person name="Nealson K.H."/>
            <person name="Horikoshi K."/>
        </authorList>
    </citation>
    <scope>NUCLEOTIDE SEQUENCE</scope>
</reference>
<proteinExistence type="predicted"/>
<name>H5SDF8_9BACT</name>
<reference evidence="1" key="2">
    <citation type="journal article" date="2012" name="PLoS ONE">
        <title>A Deeply Branching Thermophilic Bacterium with an Ancient Acetyl-CoA Pathway Dominates a Subsurface Ecosystem.</title>
        <authorList>
            <person name="Takami H."/>
            <person name="Noguchi H."/>
            <person name="Takaki Y."/>
            <person name="Uchiyama I."/>
            <person name="Toyoda A."/>
            <person name="Nishi S."/>
            <person name="Chee G.-J."/>
            <person name="Arai W."/>
            <person name="Nunoura T."/>
            <person name="Itoh T."/>
            <person name="Hattori M."/>
            <person name="Takai K."/>
        </authorList>
    </citation>
    <scope>NUCLEOTIDE SEQUENCE</scope>
</reference>
<dbReference type="EMBL" id="AP011680">
    <property type="protein sequence ID" value="BAL54194.1"/>
    <property type="molecule type" value="Genomic_DNA"/>
</dbReference>
<accession>H5SDF8</accession>
<organism evidence="1">
    <name type="scientific">uncultured Planctomycetota bacterium</name>
    <dbReference type="NCBI Taxonomy" id="120965"/>
    <lineage>
        <taxon>Bacteria</taxon>
        <taxon>Pseudomonadati</taxon>
        <taxon>Planctomycetota</taxon>
        <taxon>environmental samples</taxon>
    </lineage>
</organism>
<sequence length="64" mass="6872">MCRNSRDSRAPGLGQSRDGQRAAAVHRLLCILAQSALTKLLDKYPSWTGSALRPNVAPVVRGLA</sequence>